<dbReference type="InterPro" id="IPR010131">
    <property type="entry name" value="MdtP/NodT-like"/>
</dbReference>
<comment type="caution">
    <text evidence="4">The sequence shown here is derived from an EMBL/GenBank/DDBJ whole genome shotgun (WGS) entry which is preliminary data.</text>
</comment>
<accession>A0ABQ0NWZ4</accession>
<comment type="similarity">
    <text evidence="1 2">Belongs to the outer membrane factor (OMF) (TC 1.B.17) family.</text>
</comment>
<dbReference type="SUPFAM" id="SSF56954">
    <property type="entry name" value="Outer membrane efflux proteins (OEP)"/>
    <property type="match status" value="1"/>
</dbReference>
<keyword evidence="2" id="KW-0998">Cell outer membrane</keyword>
<dbReference type="Proteomes" id="UP001062901">
    <property type="component" value="Unassembled WGS sequence"/>
</dbReference>
<evidence type="ECO:0000256" key="3">
    <source>
        <dbReference type="SAM" id="MobiDB-lite"/>
    </source>
</evidence>
<proteinExistence type="inferred from homology"/>
<keyword evidence="2" id="KW-0813">Transport</keyword>
<keyword evidence="2" id="KW-0204">Cytolysis</keyword>
<dbReference type="PIRSF" id="PIRSF001892">
    <property type="entry name" value="CyaE"/>
    <property type="match status" value="1"/>
</dbReference>
<sequence>MITPPQSQHLHRHKGLALPPGYRLPTDYTLPHQDTPLNLPPDHSYSLPELVDIAQSSNPTTRVAWNAARDSALATGLTRAAYLPQLTASVIGGYGYLNTHISNSTMHGSPRISGEGEVQALSLSWLLFDFGKRSASISAAQQNSLASNILFTGAHQKVVYEVTSAYYLTVAIEAHIHLIEQALHNTRAIERAVKARLLNGQATVIDTARAEQATAQAELNLVQTRGDLENHYLALMTAMGISPTTRLSLQKEADRALTVHDVTLSEKMVQESVARRPDVLAAYAKARASRSQIQAARAEFLPKVSLSGNAAYGVGHLGLSGLGSSPFSANGNGFGGLILGQITMPIFDGGMRQAQLKRSKDQADSADAQLRDTRYHSVQSIVSAENTLHTGVSAYQAAQKIEHTAQTAFDAALASYNTGEGSVTRLLDLQTSLFNATIMRSDSYYTTLIAAASLAFATGSLGDANAVQNSITDPYEATP</sequence>
<dbReference type="InterPro" id="IPR003423">
    <property type="entry name" value="OMP_efflux"/>
</dbReference>
<keyword evidence="2" id="KW-0354">Hemolysis</keyword>
<dbReference type="EMBL" id="BAQD01000003">
    <property type="protein sequence ID" value="GBQ05091.1"/>
    <property type="molecule type" value="Genomic_DNA"/>
</dbReference>
<dbReference type="InterPro" id="IPR028351">
    <property type="entry name" value="CyaE"/>
</dbReference>
<feature type="region of interest" description="Disordered" evidence="3">
    <location>
        <begin position="1"/>
        <end position="23"/>
    </location>
</feature>
<reference evidence="4" key="1">
    <citation type="submission" date="2013-04" db="EMBL/GenBank/DDBJ databases">
        <title>The genome sequencing project of 58 acetic acid bacteria.</title>
        <authorList>
            <person name="Okamoto-Kainuma A."/>
            <person name="Ishikawa M."/>
            <person name="Umino S."/>
            <person name="Koizumi Y."/>
            <person name="Shiwa Y."/>
            <person name="Yoshikawa H."/>
            <person name="Matsutani M."/>
            <person name="Matsushita K."/>
        </authorList>
    </citation>
    <scope>NUCLEOTIDE SEQUENCE</scope>
    <source>
        <strain evidence="4">DSM 15669</strain>
    </source>
</reference>
<dbReference type="Gene3D" id="1.20.1600.10">
    <property type="entry name" value="Outer membrane efflux proteins (OEP)"/>
    <property type="match status" value="1"/>
</dbReference>
<dbReference type="Pfam" id="PF02321">
    <property type="entry name" value="OEP"/>
    <property type="match status" value="2"/>
</dbReference>
<evidence type="ECO:0000313" key="4">
    <source>
        <dbReference type="EMBL" id="GBQ05091.1"/>
    </source>
</evidence>
<evidence type="ECO:0000313" key="5">
    <source>
        <dbReference type="Proteomes" id="UP001062901"/>
    </source>
</evidence>
<comment type="subcellular location">
    <subcellularLocation>
        <location evidence="2">Cell outer membrane</location>
        <topology evidence="2">Peripheral membrane protein</topology>
    </subcellularLocation>
</comment>
<evidence type="ECO:0000256" key="1">
    <source>
        <dbReference type="ARBA" id="ARBA00007613"/>
    </source>
</evidence>
<protein>
    <recommendedName>
        <fullName evidence="2">Protein CyaE</fullName>
    </recommendedName>
</protein>
<dbReference type="PANTHER" id="PTHR30203">
    <property type="entry name" value="OUTER MEMBRANE CATION EFFLUX PROTEIN"/>
    <property type="match status" value="1"/>
</dbReference>
<gene>
    <name evidence="4" type="ORF">AA15669_0298</name>
</gene>
<name>A0ABQ0NWZ4_9PROT</name>
<comment type="function">
    <text evidence="2">CyaE is necessary for transport of calmodulin-sensitive adenylate cyclase-hemolysin (cyclolysin).</text>
</comment>
<evidence type="ECO:0000256" key="2">
    <source>
        <dbReference type="PIRNR" id="PIRNR001892"/>
    </source>
</evidence>
<keyword evidence="2" id="KW-0472">Membrane</keyword>
<keyword evidence="5" id="KW-1185">Reference proteome</keyword>
<organism evidence="4 5">
    <name type="scientific">Saccharibacter floricola DSM 15669</name>
    <dbReference type="NCBI Taxonomy" id="1123227"/>
    <lineage>
        <taxon>Bacteria</taxon>
        <taxon>Pseudomonadati</taxon>
        <taxon>Pseudomonadota</taxon>
        <taxon>Alphaproteobacteria</taxon>
        <taxon>Acetobacterales</taxon>
        <taxon>Acetobacteraceae</taxon>
        <taxon>Saccharibacter</taxon>
    </lineage>
</organism>
<dbReference type="PANTHER" id="PTHR30203:SF29">
    <property type="entry name" value="PROTEIN CYAE"/>
    <property type="match status" value="1"/>
</dbReference>